<evidence type="ECO:0008006" key="5">
    <source>
        <dbReference type="Google" id="ProtNLM"/>
    </source>
</evidence>
<dbReference type="GO" id="GO:0032153">
    <property type="term" value="C:cell division site"/>
    <property type="evidence" value="ECO:0007669"/>
    <property type="project" value="TreeGrafter"/>
</dbReference>
<gene>
    <name evidence="3" type="ORF">LTR78_006901</name>
</gene>
<feature type="region of interest" description="Disordered" evidence="1">
    <location>
        <begin position="220"/>
        <end position="245"/>
    </location>
</feature>
<protein>
    <recommendedName>
        <fullName evidence="5">Pali-domain-containing protein</fullName>
    </recommendedName>
</protein>
<evidence type="ECO:0000256" key="1">
    <source>
        <dbReference type="SAM" id="MobiDB-lite"/>
    </source>
</evidence>
<comment type="caution">
    <text evidence="3">The sequence shown here is derived from an EMBL/GenBank/DDBJ whole genome shotgun (WGS) entry which is preliminary data.</text>
</comment>
<dbReference type="PANTHER" id="PTHR28013">
    <property type="entry name" value="PROTEIN DCV1-RELATED"/>
    <property type="match status" value="1"/>
</dbReference>
<proteinExistence type="predicted"/>
<dbReference type="Pfam" id="PF06687">
    <property type="entry name" value="SUR7"/>
    <property type="match status" value="1"/>
</dbReference>
<dbReference type="GO" id="GO:0035838">
    <property type="term" value="C:growing cell tip"/>
    <property type="evidence" value="ECO:0007669"/>
    <property type="project" value="TreeGrafter"/>
</dbReference>
<dbReference type="Proteomes" id="UP001274830">
    <property type="component" value="Unassembled WGS sequence"/>
</dbReference>
<evidence type="ECO:0000313" key="3">
    <source>
        <dbReference type="EMBL" id="KAK3673355.1"/>
    </source>
</evidence>
<dbReference type="EMBL" id="JAUTXT010000026">
    <property type="protein sequence ID" value="KAK3673355.1"/>
    <property type="molecule type" value="Genomic_DNA"/>
</dbReference>
<dbReference type="GO" id="GO:0005886">
    <property type="term" value="C:plasma membrane"/>
    <property type="evidence" value="ECO:0007669"/>
    <property type="project" value="InterPro"/>
</dbReference>
<dbReference type="InterPro" id="IPR051380">
    <property type="entry name" value="pH-response_reg_palI/RIM9"/>
</dbReference>
<dbReference type="AlphaFoldDB" id="A0AAE1BZE8"/>
<evidence type="ECO:0000256" key="2">
    <source>
        <dbReference type="SAM" id="Phobius"/>
    </source>
</evidence>
<keyword evidence="2" id="KW-0472">Membrane</keyword>
<dbReference type="InterPro" id="IPR009571">
    <property type="entry name" value="SUR7/Rim9-like_fungi"/>
</dbReference>
<feature type="transmembrane region" description="Helical" evidence="2">
    <location>
        <begin position="186"/>
        <end position="207"/>
    </location>
</feature>
<keyword evidence="4" id="KW-1185">Reference proteome</keyword>
<feature type="transmembrane region" description="Helical" evidence="2">
    <location>
        <begin position="115"/>
        <end position="137"/>
    </location>
</feature>
<feature type="transmembrane region" description="Helical" evidence="2">
    <location>
        <begin position="12"/>
        <end position="35"/>
    </location>
</feature>
<sequence>MALYSVAKRTHWIGVALLFISSLLLLFTTISAPIMNGVSLLHVTLTNETQIRHSSVSFGTFGYCILDVPPIQTDQDWCTKRYIGYEPADIMAKIDKTSFSEIAAGTSDSLTRVMVLHPVACGLTFVAFLCSMGAGVVGSLAGVFVAFVAWILVLISLAVDFSLFGIVRHHVNTDKSGSQAKFGSAIWLLLASFVTLFLGMLIVFFTCCSAQREKKRGAGVKNEGYPSAQSTAGAAGPKKKRFGLF</sequence>
<organism evidence="3 4">
    <name type="scientific">Recurvomyces mirabilis</name>
    <dbReference type="NCBI Taxonomy" id="574656"/>
    <lineage>
        <taxon>Eukaryota</taxon>
        <taxon>Fungi</taxon>
        <taxon>Dikarya</taxon>
        <taxon>Ascomycota</taxon>
        <taxon>Pezizomycotina</taxon>
        <taxon>Dothideomycetes</taxon>
        <taxon>Dothideomycetidae</taxon>
        <taxon>Mycosphaerellales</taxon>
        <taxon>Teratosphaeriaceae</taxon>
        <taxon>Recurvomyces</taxon>
    </lineage>
</organism>
<feature type="transmembrane region" description="Helical" evidence="2">
    <location>
        <begin position="144"/>
        <end position="166"/>
    </location>
</feature>
<keyword evidence="2" id="KW-0812">Transmembrane</keyword>
<evidence type="ECO:0000313" key="4">
    <source>
        <dbReference type="Proteomes" id="UP001274830"/>
    </source>
</evidence>
<keyword evidence="2" id="KW-1133">Transmembrane helix</keyword>
<accession>A0AAE1BZE8</accession>
<dbReference type="PANTHER" id="PTHR28013:SF7">
    <property type="entry name" value="PALI-DOMAIN-CONTAINING PROTEIN"/>
    <property type="match status" value="1"/>
</dbReference>
<name>A0AAE1BZE8_9PEZI</name>
<reference evidence="3" key="1">
    <citation type="submission" date="2023-07" db="EMBL/GenBank/DDBJ databases">
        <title>Black Yeasts Isolated from many extreme environments.</title>
        <authorList>
            <person name="Coleine C."/>
            <person name="Stajich J.E."/>
            <person name="Selbmann L."/>
        </authorList>
    </citation>
    <scope>NUCLEOTIDE SEQUENCE</scope>
    <source>
        <strain evidence="3">CCFEE 5485</strain>
    </source>
</reference>